<comment type="caution">
    <text evidence="14">The sequence shown here is derived from an EMBL/GenBank/DDBJ whole genome shotgun (WGS) entry which is preliminary data.</text>
</comment>
<reference evidence="15" key="1">
    <citation type="journal article" date="2019" name="Int. J. Syst. Evol. Microbiol.">
        <title>The Global Catalogue of Microorganisms (GCM) 10K type strain sequencing project: providing services to taxonomists for standard genome sequencing and annotation.</title>
        <authorList>
            <consortium name="The Broad Institute Genomics Platform"/>
            <consortium name="The Broad Institute Genome Sequencing Center for Infectious Disease"/>
            <person name="Wu L."/>
            <person name="Ma J."/>
        </authorList>
    </citation>
    <scope>NUCLEOTIDE SEQUENCE [LARGE SCALE GENOMIC DNA]</scope>
    <source>
        <strain evidence="15">CGMCC 1.12449</strain>
    </source>
</reference>
<comment type="function">
    <text evidence="2 10 12">Catalyzes the transfer of a dimethylallyl group onto the adenine at position 37 in tRNAs that read codons beginning with uridine, leading to the formation of N6-(dimethylallyl)adenosine (i(6)A).</text>
</comment>
<dbReference type="Proteomes" id="UP001597215">
    <property type="component" value="Unassembled WGS sequence"/>
</dbReference>
<dbReference type="NCBIfam" id="TIGR00174">
    <property type="entry name" value="miaA"/>
    <property type="match status" value="1"/>
</dbReference>
<dbReference type="Gene3D" id="1.10.20.140">
    <property type="match status" value="1"/>
</dbReference>
<evidence type="ECO:0000256" key="6">
    <source>
        <dbReference type="ARBA" id="ARBA00022741"/>
    </source>
</evidence>
<dbReference type="PANTHER" id="PTHR11088:SF60">
    <property type="entry name" value="TRNA DIMETHYLALLYLTRANSFERASE"/>
    <property type="match status" value="1"/>
</dbReference>
<keyword evidence="15" id="KW-1185">Reference proteome</keyword>
<comment type="catalytic activity">
    <reaction evidence="9 10 11">
        <text>adenosine(37) in tRNA + dimethylallyl diphosphate = N(6)-dimethylallyladenosine(37) in tRNA + diphosphate</text>
        <dbReference type="Rhea" id="RHEA:26482"/>
        <dbReference type="Rhea" id="RHEA-COMP:10162"/>
        <dbReference type="Rhea" id="RHEA-COMP:10375"/>
        <dbReference type="ChEBI" id="CHEBI:33019"/>
        <dbReference type="ChEBI" id="CHEBI:57623"/>
        <dbReference type="ChEBI" id="CHEBI:74411"/>
        <dbReference type="ChEBI" id="CHEBI:74415"/>
        <dbReference type="EC" id="2.5.1.75"/>
    </reaction>
</comment>
<feature type="binding site" evidence="10">
    <location>
        <begin position="20"/>
        <end position="25"/>
    </location>
    <ligand>
        <name>substrate</name>
    </ligand>
</feature>
<evidence type="ECO:0000313" key="15">
    <source>
        <dbReference type="Proteomes" id="UP001597215"/>
    </source>
</evidence>
<dbReference type="InterPro" id="IPR018022">
    <property type="entry name" value="IPT"/>
</dbReference>
<evidence type="ECO:0000256" key="10">
    <source>
        <dbReference type="HAMAP-Rule" id="MF_00185"/>
    </source>
</evidence>
<accession>A0ABW4MA23</accession>
<evidence type="ECO:0000256" key="5">
    <source>
        <dbReference type="ARBA" id="ARBA00022694"/>
    </source>
</evidence>
<organism evidence="14 15">
    <name type="scientific">Sphingorhabdus buctiana</name>
    <dbReference type="NCBI Taxonomy" id="1508805"/>
    <lineage>
        <taxon>Bacteria</taxon>
        <taxon>Pseudomonadati</taxon>
        <taxon>Pseudomonadota</taxon>
        <taxon>Alphaproteobacteria</taxon>
        <taxon>Sphingomonadales</taxon>
        <taxon>Sphingomonadaceae</taxon>
        <taxon>Sphingorhabdus</taxon>
    </lineage>
</organism>
<sequence length="312" mass="34625">MTNPQNRPGGKRLALIAGPTASGKTALALHIAQKQPVTVINADSAQVYAHLPILSAQPAATEMATAPHKLFGYLDGRDTCSAARWAQDAKTEIEQAWLEERLPLLVGGTGLYLRTLLYGIAPIPEIDPEKRRVVRSLPTDVAYRALLEEDAASAAALSPNDDSRVKRALEVIRSTGTSIIDWRQRLEGGIADEVNLRPLILLPPRDWLHERCDQRFEQMMEQGAVDEVRSLLALNLPADAPVMRAIGVPEISAMLNGEIDRAEAVSRGQAATRQYAKRQYTWFRNQPPKDWSRWIEALNDSDLGQIERLLQF</sequence>
<keyword evidence="6 10" id="KW-0547">Nucleotide-binding</keyword>
<keyword evidence="4 10" id="KW-0808">Transferase</keyword>
<evidence type="ECO:0000256" key="8">
    <source>
        <dbReference type="ARBA" id="ARBA00022842"/>
    </source>
</evidence>
<gene>
    <name evidence="10 14" type="primary">miaA</name>
    <name evidence="14" type="ORF">ACFSAG_01745</name>
</gene>
<dbReference type="InterPro" id="IPR027417">
    <property type="entry name" value="P-loop_NTPase"/>
</dbReference>
<dbReference type="InterPro" id="IPR039657">
    <property type="entry name" value="Dimethylallyltransferase"/>
</dbReference>
<dbReference type="Pfam" id="PF01715">
    <property type="entry name" value="IPPT"/>
    <property type="match status" value="1"/>
</dbReference>
<evidence type="ECO:0000256" key="13">
    <source>
        <dbReference type="RuleBase" id="RU003785"/>
    </source>
</evidence>
<keyword evidence="7 10" id="KW-0067">ATP-binding</keyword>
<feature type="region of interest" description="Interaction with substrate tRNA" evidence="10">
    <location>
        <begin position="43"/>
        <end position="46"/>
    </location>
</feature>
<comment type="subunit">
    <text evidence="10">Monomer.</text>
</comment>
<evidence type="ECO:0000256" key="9">
    <source>
        <dbReference type="ARBA" id="ARBA00049563"/>
    </source>
</evidence>
<evidence type="ECO:0000313" key="14">
    <source>
        <dbReference type="EMBL" id="MFD1765563.1"/>
    </source>
</evidence>
<comment type="cofactor">
    <cofactor evidence="1 10">
        <name>Mg(2+)</name>
        <dbReference type="ChEBI" id="CHEBI:18420"/>
    </cofactor>
</comment>
<feature type="binding site" evidence="10">
    <location>
        <begin position="18"/>
        <end position="25"/>
    </location>
    <ligand>
        <name>ATP</name>
        <dbReference type="ChEBI" id="CHEBI:30616"/>
    </ligand>
</feature>
<dbReference type="PANTHER" id="PTHR11088">
    <property type="entry name" value="TRNA DIMETHYLALLYLTRANSFERASE"/>
    <property type="match status" value="1"/>
</dbReference>
<proteinExistence type="inferred from homology"/>
<dbReference type="HAMAP" id="MF_00185">
    <property type="entry name" value="IPP_trans"/>
    <property type="match status" value="1"/>
</dbReference>
<dbReference type="EMBL" id="JBHUEL010000002">
    <property type="protein sequence ID" value="MFD1765563.1"/>
    <property type="molecule type" value="Genomic_DNA"/>
</dbReference>
<evidence type="ECO:0000256" key="12">
    <source>
        <dbReference type="RuleBase" id="RU003784"/>
    </source>
</evidence>
<evidence type="ECO:0000256" key="3">
    <source>
        <dbReference type="ARBA" id="ARBA00005842"/>
    </source>
</evidence>
<feature type="site" description="Interaction with substrate tRNA" evidence="10">
    <location>
        <position position="109"/>
    </location>
</feature>
<keyword evidence="5 10" id="KW-0819">tRNA processing</keyword>
<evidence type="ECO:0000256" key="4">
    <source>
        <dbReference type="ARBA" id="ARBA00022679"/>
    </source>
</evidence>
<dbReference type="EC" id="2.5.1.75" evidence="10"/>
<protein>
    <recommendedName>
        <fullName evidence="10">tRNA dimethylallyltransferase</fullName>
        <ecNumber evidence="10">2.5.1.75</ecNumber>
    </recommendedName>
    <alternativeName>
        <fullName evidence="10">Dimethylallyl diphosphate:tRNA dimethylallyltransferase</fullName>
        <shortName evidence="10">DMAPP:tRNA dimethylallyltransferase</shortName>
        <shortName evidence="10">DMATase</shortName>
    </alternativeName>
    <alternativeName>
        <fullName evidence="10">Isopentenyl-diphosphate:tRNA isopentenyltransferase</fullName>
        <shortName evidence="10">IPP transferase</shortName>
        <shortName evidence="10">IPPT</shortName>
        <shortName evidence="10">IPTase</shortName>
    </alternativeName>
</protein>
<dbReference type="RefSeq" id="WP_381510874.1">
    <property type="nucleotide sequence ID" value="NZ_JBHUEL010000002.1"/>
</dbReference>
<evidence type="ECO:0000256" key="2">
    <source>
        <dbReference type="ARBA" id="ARBA00003213"/>
    </source>
</evidence>
<evidence type="ECO:0000256" key="7">
    <source>
        <dbReference type="ARBA" id="ARBA00022840"/>
    </source>
</evidence>
<comment type="similarity">
    <text evidence="3 10 13">Belongs to the IPP transferase family.</text>
</comment>
<name>A0ABW4MA23_9SPHN</name>
<keyword evidence="8 10" id="KW-0460">Magnesium</keyword>
<dbReference type="GO" id="GO:0052381">
    <property type="term" value="F:tRNA dimethylallyltransferase activity"/>
    <property type="evidence" value="ECO:0007669"/>
    <property type="project" value="UniProtKB-EC"/>
</dbReference>
<dbReference type="Gene3D" id="3.40.50.300">
    <property type="entry name" value="P-loop containing nucleotide triphosphate hydrolases"/>
    <property type="match status" value="1"/>
</dbReference>
<comment type="caution">
    <text evidence="10">Lacks conserved residue(s) required for the propagation of feature annotation.</text>
</comment>
<evidence type="ECO:0000256" key="11">
    <source>
        <dbReference type="RuleBase" id="RU003783"/>
    </source>
</evidence>
<dbReference type="SUPFAM" id="SSF52540">
    <property type="entry name" value="P-loop containing nucleoside triphosphate hydrolases"/>
    <property type="match status" value="2"/>
</dbReference>
<feature type="site" description="Interaction with substrate tRNA" evidence="10">
    <location>
        <position position="135"/>
    </location>
</feature>
<evidence type="ECO:0000256" key="1">
    <source>
        <dbReference type="ARBA" id="ARBA00001946"/>
    </source>
</evidence>